<dbReference type="PANTHER" id="PTHR31827">
    <property type="entry name" value="EMB|CAB89363.1"/>
    <property type="match status" value="1"/>
</dbReference>
<feature type="domain" description="WRKY19-like zinc finger" evidence="2">
    <location>
        <begin position="146"/>
        <end position="168"/>
    </location>
</feature>
<feature type="domain" description="WRKY19-like zinc finger" evidence="2">
    <location>
        <begin position="121"/>
        <end position="144"/>
    </location>
</feature>
<organism evidence="3 4">
    <name type="scientific">Aphanomyces euteiches</name>
    <dbReference type="NCBI Taxonomy" id="100861"/>
    <lineage>
        <taxon>Eukaryota</taxon>
        <taxon>Sar</taxon>
        <taxon>Stramenopiles</taxon>
        <taxon>Oomycota</taxon>
        <taxon>Saprolegniomycetes</taxon>
        <taxon>Saprolegniales</taxon>
        <taxon>Verrucalvaceae</taxon>
        <taxon>Aphanomyces</taxon>
    </lineage>
</organism>
<dbReference type="PANTHER" id="PTHR31827:SF1">
    <property type="entry name" value="EMB|CAB89363.1"/>
    <property type="match status" value="1"/>
</dbReference>
<dbReference type="InterPro" id="IPR056866">
    <property type="entry name" value="Znf_WRKY19"/>
</dbReference>
<feature type="domain" description="WRKY19-like zinc finger" evidence="2">
    <location>
        <begin position="49"/>
        <end position="72"/>
    </location>
</feature>
<proteinExistence type="predicted"/>
<evidence type="ECO:0000259" key="2">
    <source>
        <dbReference type="Pfam" id="PF24906"/>
    </source>
</evidence>
<evidence type="ECO:0000256" key="1">
    <source>
        <dbReference type="SAM" id="MobiDB-lite"/>
    </source>
</evidence>
<evidence type="ECO:0000313" key="3">
    <source>
        <dbReference type="EMBL" id="KAF0734776.1"/>
    </source>
</evidence>
<name>A0A6G0X4C4_9STRA</name>
<feature type="domain" description="WRKY19-like zinc finger" evidence="2">
    <location>
        <begin position="97"/>
        <end position="120"/>
    </location>
</feature>
<accession>A0A6G0X4C4</accession>
<sequence length="357" mass="39286">MHSNRHVQEPQWEVATEKPTTSSADRRCSYPHCDKMVRSKGLCKAHGGGLRCLVQGCDRSSQGKGYCIRHGGGKRCTVTGCNRSSQSHGLCKSHGGGLRCQVDNCNKSSQGGGLCRLHGGGHRCQYAGCEKGAQRGGYCASHGGVRPCRFPNCKKNDRGGGFCAEHGGGRRCGYVGCDRPARKQGLCTVHGTSSSSKLLLGDSSDKIVPSNQDMLWSSPYNRHLQPRESLPAHHNNTESYGEGVPRESQEMALQLPNDHQYQRARYETLSSDSFPVSSTMSMQEDMTALLDPLPYPYRELSEREMLLHHHHNHLQHQPQLHDSCMLADPASTMQESYDPASSRSYVLPPPAMYHHAS</sequence>
<feature type="domain" description="WRKY19-like zinc finger" evidence="2">
    <location>
        <begin position="26"/>
        <end position="48"/>
    </location>
</feature>
<feature type="region of interest" description="Disordered" evidence="1">
    <location>
        <begin position="1"/>
        <end position="24"/>
    </location>
</feature>
<evidence type="ECO:0000313" key="4">
    <source>
        <dbReference type="Proteomes" id="UP000481153"/>
    </source>
</evidence>
<dbReference type="AlphaFoldDB" id="A0A6G0X4C4"/>
<comment type="caution">
    <text evidence="3">The sequence shown here is derived from an EMBL/GenBank/DDBJ whole genome shotgun (WGS) entry which is preliminary data.</text>
</comment>
<reference evidence="3 4" key="1">
    <citation type="submission" date="2019-07" db="EMBL/GenBank/DDBJ databases">
        <title>Genomics analysis of Aphanomyces spp. identifies a new class of oomycete effector associated with host adaptation.</title>
        <authorList>
            <person name="Gaulin E."/>
        </authorList>
    </citation>
    <scope>NUCLEOTIDE SEQUENCE [LARGE SCALE GENOMIC DNA]</scope>
    <source>
        <strain evidence="3 4">ATCC 201684</strain>
    </source>
</reference>
<dbReference type="VEuPathDB" id="FungiDB:AeMF1_019549"/>
<feature type="domain" description="WRKY19-like zinc finger" evidence="2">
    <location>
        <begin position="73"/>
        <end position="96"/>
    </location>
</feature>
<dbReference type="Pfam" id="PF24906">
    <property type="entry name" value="Zf_WRKY19"/>
    <property type="match status" value="6"/>
</dbReference>
<dbReference type="EMBL" id="VJMJ01000106">
    <property type="protein sequence ID" value="KAF0734776.1"/>
    <property type="molecule type" value="Genomic_DNA"/>
</dbReference>
<protein>
    <recommendedName>
        <fullName evidence="2">WRKY19-like zinc finger domain-containing protein</fullName>
    </recommendedName>
</protein>
<dbReference type="Proteomes" id="UP000481153">
    <property type="component" value="Unassembled WGS sequence"/>
</dbReference>
<gene>
    <name evidence="3" type="ORF">Ae201684_008625</name>
</gene>
<keyword evidence="4" id="KW-1185">Reference proteome</keyword>